<evidence type="ECO:0000313" key="3">
    <source>
        <dbReference type="Proteomes" id="UP001431209"/>
    </source>
</evidence>
<sequence>MNPIIRNTIRASSIRMIRFCHEGGYERDSLHPEVYQEEILDGTLERMRESKMSYRKQENRDMFLHKIEEEIRRDGGNPNQIGTSGLCPQSCF</sequence>
<organism evidence="2 3">
    <name type="scientific">Acrasis kona</name>
    <dbReference type="NCBI Taxonomy" id="1008807"/>
    <lineage>
        <taxon>Eukaryota</taxon>
        <taxon>Discoba</taxon>
        <taxon>Heterolobosea</taxon>
        <taxon>Tetramitia</taxon>
        <taxon>Eutetramitia</taxon>
        <taxon>Acrasidae</taxon>
        <taxon>Acrasis</taxon>
    </lineage>
</organism>
<gene>
    <name evidence="2" type="ORF">AKO1_012928</name>
</gene>
<proteinExistence type="predicted"/>
<comment type="caution">
    <text evidence="2">The sequence shown here is derived from an EMBL/GenBank/DDBJ whole genome shotgun (WGS) entry which is preliminary data.</text>
</comment>
<dbReference type="AlphaFoldDB" id="A0AAW2YZW8"/>
<protein>
    <submittedName>
        <fullName evidence="2">2-isopropylmalate synthase</fullName>
    </submittedName>
</protein>
<evidence type="ECO:0000313" key="2">
    <source>
        <dbReference type="EMBL" id="KAL0482295.1"/>
    </source>
</evidence>
<dbReference type="EMBL" id="JAOPGA020000840">
    <property type="protein sequence ID" value="KAL0482295.1"/>
    <property type="molecule type" value="Genomic_DNA"/>
</dbReference>
<feature type="region of interest" description="Disordered" evidence="1">
    <location>
        <begin position="73"/>
        <end position="92"/>
    </location>
</feature>
<name>A0AAW2YZW8_9EUKA</name>
<evidence type="ECO:0000256" key="1">
    <source>
        <dbReference type="SAM" id="MobiDB-lite"/>
    </source>
</evidence>
<feature type="compositionally biased region" description="Polar residues" evidence="1">
    <location>
        <begin position="77"/>
        <end position="92"/>
    </location>
</feature>
<accession>A0AAW2YZW8</accession>
<keyword evidence="3" id="KW-1185">Reference proteome</keyword>
<reference evidence="2 3" key="1">
    <citation type="submission" date="2024-03" db="EMBL/GenBank/DDBJ databases">
        <title>The Acrasis kona genome and developmental transcriptomes reveal deep origins of eukaryotic multicellular pathways.</title>
        <authorList>
            <person name="Sheikh S."/>
            <person name="Fu C.-J."/>
            <person name="Brown M.W."/>
            <person name="Baldauf S.L."/>
        </authorList>
    </citation>
    <scope>NUCLEOTIDE SEQUENCE [LARGE SCALE GENOMIC DNA]</scope>
    <source>
        <strain evidence="2 3">ATCC MYA-3509</strain>
    </source>
</reference>
<dbReference type="Proteomes" id="UP001431209">
    <property type="component" value="Unassembled WGS sequence"/>
</dbReference>